<keyword evidence="1" id="KW-1133">Transmembrane helix</keyword>
<organism evidence="2">
    <name type="scientific">Opuntia streptacantha</name>
    <name type="common">Prickly pear cactus</name>
    <name type="synonym">Opuntia cardona</name>
    <dbReference type="NCBI Taxonomy" id="393608"/>
    <lineage>
        <taxon>Eukaryota</taxon>
        <taxon>Viridiplantae</taxon>
        <taxon>Streptophyta</taxon>
        <taxon>Embryophyta</taxon>
        <taxon>Tracheophyta</taxon>
        <taxon>Spermatophyta</taxon>
        <taxon>Magnoliopsida</taxon>
        <taxon>eudicotyledons</taxon>
        <taxon>Gunneridae</taxon>
        <taxon>Pentapetalae</taxon>
        <taxon>Caryophyllales</taxon>
        <taxon>Cactineae</taxon>
        <taxon>Cactaceae</taxon>
        <taxon>Opuntioideae</taxon>
        <taxon>Opuntia</taxon>
    </lineage>
</organism>
<sequence length="228" mass="24636">MGAELKQLWCHLTAVAVSGMGFFNTAYSICCIHKSSASYTASTTLSPNHNTVAPSPSNVFAELQLLMALPSVVSLQVTSSSAGSMKSLGGFRKVASDLVPGHLLTANFIGTVIRSLIQCMGFSMMRIFMFIIAFSEHWQKHKNKVGFIIMHGLTLYFANFGPNVPNFVAPGEIFKLRLTLTCHSTSAAVGMAGAIVEAFGFLCSSQDKDLQTRDAGYPTGIRRKMLLL</sequence>
<dbReference type="EMBL" id="GISG01129605">
    <property type="protein sequence ID" value="MBA4642721.1"/>
    <property type="molecule type" value="Transcribed_RNA"/>
</dbReference>
<reference evidence="2" key="2">
    <citation type="submission" date="2020-07" db="EMBL/GenBank/DDBJ databases">
        <authorList>
            <person name="Vera ALvarez R."/>
            <person name="Arias-Moreno D.M."/>
            <person name="Jimenez-Jacinto V."/>
            <person name="Jimenez-Bremont J.F."/>
            <person name="Swaminathan K."/>
            <person name="Moose S.P."/>
            <person name="Guerrero-Gonzalez M.L."/>
            <person name="Marino-Ramirez L."/>
            <person name="Landsman D."/>
            <person name="Rodriguez-Kessler M."/>
            <person name="Delgado-Sanchez P."/>
        </authorList>
    </citation>
    <scope>NUCLEOTIDE SEQUENCE</scope>
    <source>
        <tissue evidence="2">Cladode</tissue>
    </source>
</reference>
<evidence type="ECO:0008006" key="3">
    <source>
        <dbReference type="Google" id="ProtNLM"/>
    </source>
</evidence>
<feature type="transmembrane region" description="Helical" evidence="1">
    <location>
        <begin position="112"/>
        <end position="133"/>
    </location>
</feature>
<proteinExistence type="predicted"/>
<keyword evidence="1" id="KW-0812">Transmembrane</keyword>
<evidence type="ECO:0000256" key="1">
    <source>
        <dbReference type="SAM" id="Phobius"/>
    </source>
</evidence>
<dbReference type="InterPro" id="IPR036259">
    <property type="entry name" value="MFS_trans_sf"/>
</dbReference>
<protein>
    <recommendedName>
        <fullName evidence="3">Inorganic phosphate transporter</fullName>
    </recommendedName>
</protein>
<feature type="transmembrane region" description="Helical" evidence="1">
    <location>
        <begin position="184"/>
        <end position="203"/>
    </location>
</feature>
<dbReference type="AlphaFoldDB" id="A0A7C9DH04"/>
<reference evidence="2" key="1">
    <citation type="journal article" date="2013" name="J. Plant Res.">
        <title>Effect of fungi and light on seed germination of three Opuntia species from semiarid lands of central Mexico.</title>
        <authorList>
            <person name="Delgado-Sanchez P."/>
            <person name="Jimenez-Bremont J.F."/>
            <person name="Guerrero-Gonzalez Mde L."/>
            <person name="Flores J."/>
        </authorList>
    </citation>
    <scope>NUCLEOTIDE SEQUENCE</scope>
    <source>
        <tissue evidence="2">Cladode</tissue>
    </source>
</reference>
<name>A0A7C9DH04_OPUST</name>
<evidence type="ECO:0000313" key="2">
    <source>
        <dbReference type="EMBL" id="MBA4642721.1"/>
    </source>
</evidence>
<keyword evidence="1" id="KW-0472">Membrane</keyword>
<dbReference type="Gene3D" id="1.20.1250.20">
    <property type="entry name" value="MFS general substrate transporter like domains"/>
    <property type="match status" value="1"/>
</dbReference>
<feature type="transmembrane region" description="Helical" evidence="1">
    <location>
        <begin position="145"/>
        <end position="164"/>
    </location>
</feature>
<accession>A0A7C9DH04</accession>